<geneLocation type="plasmid" evidence="3">
    <name>pRGRH0207</name>
</geneLocation>
<reference evidence="3" key="2">
    <citation type="submission" date="2015-07" db="EMBL/GenBank/DDBJ databases">
        <title>Plasmids, circular viruses and viroids from rat gut.</title>
        <authorList>
            <person name="Jorgensen T.J."/>
            <person name="Hansen M.A."/>
            <person name="Xu Z."/>
            <person name="Tabak M.A."/>
            <person name="Sorensen S.J."/>
            <person name="Hansen L.H."/>
        </authorList>
    </citation>
    <scope>NUCLEOTIDE SEQUENCE</scope>
    <source>
        <plasmid evidence="3">pRGRH0207</plasmid>
    </source>
</reference>
<keyword evidence="3" id="KW-0614">Plasmid</keyword>
<organism evidence="3">
    <name type="scientific">uncultured prokaryote</name>
    <dbReference type="NCBI Taxonomy" id="198431"/>
    <lineage>
        <taxon>unclassified sequences</taxon>
        <taxon>environmental samples</taxon>
    </lineage>
</organism>
<dbReference type="AlphaFoldDB" id="A0A0H5PYC2"/>
<dbReference type="SUPFAM" id="SSF50249">
    <property type="entry name" value="Nucleic acid-binding proteins"/>
    <property type="match status" value="1"/>
</dbReference>
<dbReference type="Gene3D" id="2.40.50.140">
    <property type="entry name" value="Nucleic acid-binding proteins"/>
    <property type="match status" value="1"/>
</dbReference>
<dbReference type="Pfam" id="PF12873">
    <property type="entry name" value="DUF3825"/>
    <property type="match status" value="1"/>
</dbReference>
<reference evidence="3" key="1">
    <citation type="submission" date="2015-06" db="EMBL/GenBank/DDBJ databases">
        <authorList>
            <person name="Joergensen T."/>
        </authorList>
    </citation>
    <scope>NUCLEOTIDE SEQUENCE</scope>
    <source>
        <plasmid evidence="3">pRGRH0207</plasmid>
    </source>
</reference>
<accession>A0A0H5PYC2</accession>
<feature type="compositionally biased region" description="Basic and acidic residues" evidence="1">
    <location>
        <begin position="29"/>
        <end position="39"/>
    </location>
</feature>
<evidence type="ECO:0000313" key="3">
    <source>
        <dbReference type="EMBL" id="CRY94190.1"/>
    </source>
</evidence>
<dbReference type="EMBL" id="LN852887">
    <property type="protein sequence ID" value="CRY94190.1"/>
    <property type="molecule type" value="Genomic_DNA"/>
</dbReference>
<dbReference type="InterPro" id="IPR024437">
    <property type="entry name" value="DUF3825"/>
</dbReference>
<feature type="domain" description="DUF3825" evidence="2">
    <location>
        <begin position="186"/>
        <end position="468"/>
    </location>
</feature>
<sequence>MLGRFTKWVSLGKAAEAPAKATEASTKNQDQKALTEKVTVRAAPPQTSVSTNPEPKPKHAETTENSAGSSKAVEARLSAEVKFFQPFDRATKSGGFGFLLTDDGDLFLHHTGVKDGTVPEKGAVYEYDKGIDPKKGGPIATNAVLVEAAKIAAQAAVADPNTKDLFEWAFIPLFSRDTTSKAISDLAALALKEDWRYRESSNEDFDEFGILRSYVRFTFTRLRHETDKLPPNEAKIVFNDQFAVFNTGLVDRFYEPIYAFFERNDRPSQPQPWRWRSFCVSGQGPEGKLLHQTFKPLPKAASYFTNIDDLYFDADASFVEDVNHIVLDGIKRDRYPHAFLDDYAGGFSEEEYSKSPAQYLEAIADRLDKDDAMFRRFRNRLSDAILLARKRVSWNYRSVVPQYYPRHNRMSFLLPLALLDDTKIDAALVVQSERVGSESKLSYQGYTIFPLTYAYRNARLVAKPISDWLDPERILGS</sequence>
<evidence type="ECO:0000256" key="1">
    <source>
        <dbReference type="SAM" id="MobiDB-lite"/>
    </source>
</evidence>
<evidence type="ECO:0000259" key="2">
    <source>
        <dbReference type="Pfam" id="PF12873"/>
    </source>
</evidence>
<feature type="region of interest" description="Disordered" evidence="1">
    <location>
        <begin position="1"/>
        <end position="71"/>
    </location>
</feature>
<protein>
    <recommendedName>
        <fullName evidence="2">DUF3825 domain-containing protein</fullName>
    </recommendedName>
</protein>
<feature type="compositionally biased region" description="Low complexity" evidence="1">
    <location>
        <begin position="13"/>
        <end position="27"/>
    </location>
</feature>
<proteinExistence type="predicted"/>
<dbReference type="InterPro" id="IPR012340">
    <property type="entry name" value="NA-bd_OB-fold"/>
</dbReference>
<name>A0A0H5PYC2_9ZZZZ</name>